<dbReference type="Proteomes" id="UP001152658">
    <property type="component" value="Unassembled WGS sequence"/>
</dbReference>
<name>A0ABM9FL47_9VIBR</name>
<reference evidence="1" key="1">
    <citation type="submission" date="2022-06" db="EMBL/GenBank/DDBJ databases">
        <authorList>
            <person name="Goudenege D."/>
            <person name="Le Roux F."/>
        </authorList>
    </citation>
    <scope>NUCLEOTIDE SEQUENCE</scope>
    <source>
        <strain evidence="1">12-063</strain>
    </source>
</reference>
<evidence type="ECO:0000313" key="1">
    <source>
        <dbReference type="EMBL" id="CAH8207381.1"/>
    </source>
</evidence>
<gene>
    <name evidence="1" type="ORF">VAE063_570001</name>
</gene>
<accession>A0ABM9FL47</accession>
<organism evidence="1 2">
    <name type="scientific">Vibrio aestuarianus</name>
    <dbReference type="NCBI Taxonomy" id="28171"/>
    <lineage>
        <taxon>Bacteria</taxon>
        <taxon>Pseudomonadati</taxon>
        <taxon>Pseudomonadota</taxon>
        <taxon>Gammaproteobacteria</taxon>
        <taxon>Vibrionales</taxon>
        <taxon>Vibrionaceae</taxon>
        <taxon>Vibrio</taxon>
    </lineage>
</organism>
<evidence type="ECO:0000313" key="2">
    <source>
        <dbReference type="Proteomes" id="UP001152658"/>
    </source>
</evidence>
<keyword evidence="2" id="KW-1185">Reference proteome</keyword>
<sequence>MYLFGVGIGFRLVLEEDREECVIGAYLTHYLTQNRQVQKKVSKHYAY</sequence>
<comment type="caution">
    <text evidence="1">The sequence shown here is derived from an EMBL/GenBank/DDBJ whole genome shotgun (WGS) entry which is preliminary data.</text>
</comment>
<protein>
    <submittedName>
        <fullName evidence="1">Uncharacterized protein</fullName>
    </submittedName>
</protein>
<proteinExistence type="predicted"/>
<dbReference type="EMBL" id="CALYLK010000094">
    <property type="protein sequence ID" value="CAH8207381.1"/>
    <property type="molecule type" value="Genomic_DNA"/>
</dbReference>